<dbReference type="PRINTS" id="PR01157">
    <property type="entry name" value="P2YPURNOCPTR"/>
</dbReference>
<feature type="transmembrane region" description="Helical" evidence="12">
    <location>
        <begin position="100"/>
        <end position="118"/>
    </location>
</feature>
<keyword evidence="8 11" id="KW-0675">Receptor</keyword>
<dbReference type="HOGENOM" id="CLU_009579_8_2_1"/>
<dbReference type="AlphaFoldDB" id="H3AVB3"/>
<dbReference type="Proteomes" id="UP000008672">
    <property type="component" value="Unassembled WGS sequence"/>
</dbReference>
<evidence type="ECO:0000256" key="8">
    <source>
        <dbReference type="ARBA" id="ARBA00023170"/>
    </source>
</evidence>
<dbReference type="EMBL" id="AFYH01003028">
    <property type="status" value="NOT_ANNOTATED_CDS"/>
    <property type="molecule type" value="Genomic_DNA"/>
</dbReference>
<dbReference type="PRINTS" id="PR00237">
    <property type="entry name" value="GPCRRHODOPSN"/>
</dbReference>
<dbReference type="PROSITE" id="PS00237">
    <property type="entry name" value="G_PROTEIN_RECEP_F1_1"/>
    <property type="match status" value="1"/>
</dbReference>
<sequence>MVYSLPSNSSEMECSLDLSSDRALCMSVYSIVFALGVPLNCVAFWGLGQLIRSAHFLPIYLLNLTVADLLFLSTMPLWVLYYKHDHRWELGEAACNFSGILFYANMYASIYFMCCIAVDRYLAIVHPLRFHGVRTIKAAVWVSLVGWTGIILCQIPSLFSQLQEKSSQFCYEWFLLTKNDAIMICVAIFGGFLGPAFVLGYCYVAAIRTINHASMEHSETKWLNFLLVAGLLTFLCFFGPYSLMSLYKALSTLIHGPSCNFETSTFMYYKVSMVLMSLNAVLDPILYILVCEEARKRIKESCF</sequence>
<keyword evidence="5 11" id="KW-0297">G-protein coupled receptor</keyword>
<dbReference type="PROSITE" id="PS50262">
    <property type="entry name" value="G_PROTEIN_RECEP_F1_2"/>
    <property type="match status" value="1"/>
</dbReference>
<dbReference type="Bgee" id="ENSLACG00000011959">
    <property type="expression patterns" value="Expressed in muscle tissue and 5 other cell types or tissues"/>
</dbReference>
<feature type="transmembrane region" description="Helical" evidence="12">
    <location>
        <begin position="59"/>
        <end position="80"/>
    </location>
</feature>
<keyword evidence="10 11" id="KW-0807">Transducer</keyword>
<reference evidence="14" key="3">
    <citation type="submission" date="2025-09" db="UniProtKB">
        <authorList>
            <consortium name="Ensembl"/>
        </authorList>
    </citation>
    <scope>IDENTIFICATION</scope>
</reference>
<dbReference type="Pfam" id="PF00001">
    <property type="entry name" value="7tm_1"/>
    <property type="match status" value="1"/>
</dbReference>
<feature type="transmembrane region" description="Helical" evidence="12">
    <location>
        <begin position="138"/>
        <end position="159"/>
    </location>
</feature>
<evidence type="ECO:0000256" key="10">
    <source>
        <dbReference type="ARBA" id="ARBA00023224"/>
    </source>
</evidence>
<dbReference type="GeneTree" id="ENSGT00950000183136"/>
<reference evidence="14" key="2">
    <citation type="submission" date="2025-08" db="UniProtKB">
        <authorList>
            <consortium name="Ensembl"/>
        </authorList>
    </citation>
    <scope>IDENTIFICATION</scope>
</reference>
<keyword evidence="3 11" id="KW-0812">Transmembrane</keyword>
<keyword evidence="15" id="KW-1185">Reference proteome</keyword>
<keyword evidence="6 12" id="KW-0472">Membrane</keyword>
<dbReference type="PANTHER" id="PTHR24234">
    <property type="entry name" value="LYSOPHOSPHATIDIC ACID RECEPTOR 5/SPHINGOSYLPHOSPHORYLCHOLINE RECEPTOR"/>
    <property type="match status" value="1"/>
</dbReference>
<comment type="subcellular location">
    <subcellularLocation>
        <location evidence="1">Cell membrane</location>
        <topology evidence="1">Multi-pass membrane protein</topology>
    </subcellularLocation>
</comment>
<keyword evidence="4 12" id="KW-1133">Transmembrane helix</keyword>
<evidence type="ECO:0000256" key="11">
    <source>
        <dbReference type="RuleBase" id="RU000688"/>
    </source>
</evidence>
<feature type="transmembrane region" description="Helical" evidence="12">
    <location>
        <begin position="267"/>
        <end position="290"/>
    </location>
</feature>
<proteinExistence type="inferred from homology"/>
<evidence type="ECO:0000313" key="15">
    <source>
        <dbReference type="Proteomes" id="UP000008672"/>
    </source>
</evidence>
<evidence type="ECO:0000256" key="2">
    <source>
        <dbReference type="ARBA" id="ARBA00022475"/>
    </source>
</evidence>
<accession>H3AVB3</accession>
<dbReference type="InterPro" id="IPR017452">
    <property type="entry name" value="GPCR_Rhodpsn_7TM"/>
</dbReference>
<organism evidence="14 15">
    <name type="scientific">Latimeria chalumnae</name>
    <name type="common">Coelacanth</name>
    <dbReference type="NCBI Taxonomy" id="7897"/>
    <lineage>
        <taxon>Eukaryota</taxon>
        <taxon>Metazoa</taxon>
        <taxon>Chordata</taxon>
        <taxon>Craniata</taxon>
        <taxon>Vertebrata</taxon>
        <taxon>Euteleostomi</taxon>
        <taxon>Coelacanthiformes</taxon>
        <taxon>Coelacanthidae</taxon>
        <taxon>Latimeria</taxon>
    </lineage>
</organism>
<feature type="transmembrane region" description="Helical" evidence="12">
    <location>
        <begin position="181"/>
        <end position="204"/>
    </location>
</feature>
<feature type="transmembrane region" description="Helical" evidence="12">
    <location>
        <begin position="26"/>
        <end position="47"/>
    </location>
</feature>
<dbReference type="eggNOG" id="ENOG502QRUD">
    <property type="taxonomic scope" value="Eukaryota"/>
</dbReference>
<reference evidence="15" key="1">
    <citation type="submission" date="2011-08" db="EMBL/GenBank/DDBJ databases">
        <title>The draft genome of Latimeria chalumnae.</title>
        <authorList>
            <person name="Di Palma F."/>
            <person name="Alfoldi J."/>
            <person name="Johnson J."/>
            <person name="Berlin A."/>
            <person name="Gnerre S."/>
            <person name="Jaffe D."/>
            <person name="MacCallum I."/>
            <person name="Young S."/>
            <person name="Walker B.J."/>
            <person name="Lander E."/>
            <person name="Lindblad-Toh K."/>
        </authorList>
    </citation>
    <scope>NUCLEOTIDE SEQUENCE [LARGE SCALE GENOMIC DNA]</scope>
    <source>
        <strain evidence="15">Wild caught</strain>
    </source>
</reference>
<dbReference type="Ensembl" id="ENSLACT00000013680.1">
    <property type="protein sequence ID" value="ENSLACP00000013584.1"/>
    <property type="gene ID" value="ENSLACG00000011959.1"/>
</dbReference>
<protein>
    <recommendedName>
        <fullName evidence="13">G-protein coupled receptors family 1 profile domain-containing protein</fullName>
    </recommendedName>
</protein>
<keyword evidence="2" id="KW-1003">Cell membrane</keyword>
<dbReference type="InterPro" id="IPR000276">
    <property type="entry name" value="GPCR_Rhodpsn"/>
</dbReference>
<evidence type="ECO:0000313" key="14">
    <source>
        <dbReference type="Ensembl" id="ENSLACP00000013584.1"/>
    </source>
</evidence>
<evidence type="ECO:0000256" key="3">
    <source>
        <dbReference type="ARBA" id="ARBA00022692"/>
    </source>
</evidence>
<dbReference type="PANTHER" id="PTHR24234:SF9">
    <property type="entry name" value="G-PROTEIN COUPLED RECEPTOR 132-RELATED"/>
    <property type="match status" value="1"/>
</dbReference>
<evidence type="ECO:0000256" key="9">
    <source>
        <dbReference type="ARBA" id="ARBA00023180"/>
    </source>
</evidence>
<evidence type="ECO:0000256" key="1">
    <source>
        <dbReference type="ARBA" id="ARBA00004651"/>
    </source>
</evidence>
<evidence type="ECO:0000256" key="4">
    <source>
        <dbReference type="ARBA" id="ARBA00022989"/>
    </source>
</evidence>
<dbReference type="SUPFAM" id="SSF81321">
    <property type="entry name" value="Family A G protein-coupled receptor-like"/>
    <property type="match status" value="1"/>
</dbReference>
<evidence type="ECO:0000256" key="6">
    <source>
        <dbReference type="ARBA" id="ARBA00023136"/>
    </source>
</evidence>
<keyword evidence="7" id="KW-1015">Disulfide bond</keyword>
<dbReference type="InParanoid" id="H3AVB3"/>
<feature type="transmembrane region" description="Helical" evidence="12">
    <location>
        <begin position="225"/>
        <end position="247"/>
    </location>
</feature>
<keyword evidence="9" id="KW-0325">Glycoprotein</keyword>
<dbReference type="OMA" id="RTINHAS"/>
<evidence type="ECO:0000259" key="13">
    <source>
        <dbReference type="PROSITE" id="PS50262"/>
    </source>
</evidence>
<name>H3AVB3_LATCH</name>
<comment type="similarity">
    <text evidence="11">Belongs to the G-protein coupled receptor 1 family.</text>
</comment>
<dbReference type="GO" id="GO:0005886">
    <property type="term" value="C:plasma membrane"/>
    <property type="evidence" value="ECO:0007669"/>
    <property type="project" value="UniProtKB-SubCell"/>
</dbReference>
<dbReference type="GO" id="GO:0004930">
    <property type="term" value="F:G protein-coupled receptor activity"/>
    <property type="evidence" value="ECO:0007669"/>
    <property type="project" value="UniProtKB-KW"/>
</dbReference>
<evidence type="ECO:0000256" key="7">
    <source>
        <dbReference type="ARBA" id="ARBA00023157"/>
    </source>
</evidence>
<evidence type="ECO:0000256" key="12">
    <source>
        <dbReference type="SAM" id="Phobius"/>
    </source>
</evidence>
<feature type="domain" description="G-protein coupled receptors family 1 profile" evidence="13">
    <location>
        <begin position="39"/>
        <end position="287"/>
    </location>
</feature>
<evidence type="ECO:0000256" key="5">
    <source>
        <dbReference type="ARBA" id="ARBA00023040"/>
    </source>
</evidence>
<dbReference type="Gene3D" id="1.20.1070.10">
    <property type="entry name" value="Rhodopsin 7-helix transmembrane proteins"/>
    <property type="match status" value="1"/>
</dbReference>